<name>G2YJH2_BOTF4</name>
<sequence>MADQSMAQYTLQTYHSDSSGPQRTLVYSPAARDSLVFQPRAGRQWGDLARSEYLRYTGQRPKMQV</sequence>
<proteinExistence type="predicted"/>
<accession>G2YJH2</accession>
<dbReference type="AlphaFoldDB" id="G2YJH2"/>
<dbReference type="HOGENOM" id="CLU_2849444_0_0_1"/>
<gene>
    <name evidence="2" type="ORF">BofuT4_P084130.1</name>
</gene>
<feature type="region of interest" description="Disordered" evidence="1">
    <location>
        <begin position="1"/>
        <end position="23"/>
    </location>
</feature>
<evidence type="ECO:0000313" key="2">
    <source>
        <dbReference type="EMBL" id="CCD51889.1"/>
    </source>
</evidence>
<dbReference type="EMBL" id="FQ790338">
    <property type="protein sequence ID" value="CCD51889.1"/>
    <property type="molecule type" value="Genomic_DNA"/>
</dbReference>
<reference evidence="3" key="1">
    <citation type="journal article" date="2011" name="PLoS Genet.">
        <title>Genomic analysis of the necrotrophic fungal pathogens Sclerotinia sclerotiorum and Botrytis cinerea.</title>
        <authorList>
            <person name="Amselem J."/>
            <person name="Cuomo C.A."/>
            <person name="van Kan J.A."/>
            <person name="Viaud M."/>
            <person name="Benito E.P."/>
            <person name="Couloux A."/>
            <person name="Coutinho P.M."/>
            <person name="de Vries R.P."/>
            <person name="Dyer P.S."/>
            <person name="Fillinger S."/>
            <person name="Fournier E."/>
            <person name="Gout L."/>
            <person name="Hahn M."/>
            <person name="Kohn L."/>
            <person name="Lapalu N."/>
            <person name="Plummer K.M."/>
            <person name="Pradier J.M."/>
            <person name="Quevillon E."/>
            <person name="Sharon A."/>
            <person name="Simon A."/>
            <person name="ten Have A."/>
            <person name="Tudzynski B."/>
            <person name="Tudzynski P."/>
            <person name="Wincker P."/>
            <person name="Andrew M."/>
            <person name="Anthouard V."/>
            <person name="Beever R.E."/>
            <person name="Beffa R."/>
            <person name="Benoit I."/>
            <person name="Bouzid O."/>
            <person name="Brault B."/>
            <person name="Chen Z."/>
            <person name="Choquer M."/>
            <person name="Collemare J."/>
            <person name="Cotton P."/>
            <person name="Danchin E.G."/>
            <person name="Da Silva C."/>
            <person name="Gautier A."/>
            <person name="Giraud C."/>
            <person name="Giraud T."/>
            <person name="Gonzalez C."/>
            <person name="Grossetete S."/>
            <person name="Guldener U."/>
            <person name="Henrissat B."/>
            <person name="Howlett B.J."/>
            <person name="Kodira C."/>
            <person name="Kretschmer M."/>
            <person name="Lappartient A."/>
            <person name="Leroch M."/>
            <person name="Levis C."/>
            <person name="Mauceli E."/>
            <person name="Neuveglise C."/>
            <person name="Oeser B."/>
            <person name="Pearson M."/>
            <person name="Poulain J."/>
            <person name="Poussereau N."/>
            <person name="Quesneville H."/>
            <person name="Rascle C."/>
            <person name="Schumacher J."/>
            <person name="Segurens B."/>
            <person name="Sexton A."/>
            <person name="Silva E."/>
            <person name="Sirven C."/>
            <person name="Soanes D.M."/>
            <person name="Talbot N.J."/>
            <person name="Templeton M."/>
            <person name="Yandava C."/>
            <person name="Yarden O."/>
            <person name="Zeng Q."/>
            <person name="Rollins J.A."/>
            <person name="Lebrun M.H."/>
            <person name="Dickman M."/>
        </authorList>
    </citation>
    <scope>NUCLEOTIDE SEQUENCE [LARGE SCALE GENOMIC DNA]</scope>
    <source>
        <strain evidence="3">T4</strain>
    </source>
</reference>
<organism evidence="2 3">
    <name type="scientific">Botryotinia fuckeliana (strain T4)</name>
    <name type="common">Noble rot fungus</name>
    <name type="synonym">Botrytis cinerea</name>
    <dbReference type="NCBI Taxonomy" id="999810"/>
    <lineage>
        <taxon>Eukaryota</taxon>
        <taxon>Fungi</taxon>
        <taxon>Dikarya</taxon>
        <taxon>Ascomycota</taxon>
        <taxon>Pezizomycotina</taxon>
        <taxon>Leotiomycetes</taxon>
        <taxon>Helotiales</taxon>
        <taxon>Sclerotiniaceae</taxon>
        <taxon>Botrytis</taxon>
    </lineage>
</organism>
<evidence type="ECO:0000256" key="1">
    <source>
        <dbReference type="SAM" id="MobiDB-lite"/>
    </source>
</evidence>
<evidence type="ECO:0000313" key="3">
    <source>
        <dbReference type="Proteomes" id="UP000008177"/>
    </source>
</evidence>
<feature type="compositionally biased region" description="Polar residues" evidence="1">
    <location>
        <begin position="1"/>
        <end position="22"/>
    </location>
</feature>
<dbReference type="Proteomes" id="UP000008177">
    <property type="component" value="Unplaced contigs"/>
</dbReference>
<dbReference type="InParanoid" id="G2YJH2"/>
<protein>
    <submittedName>
        <fullName evidence="2">Uncharacterized protein</fullName>
    </submittedName>
</protein>